<comment type="caution">
    <text evidence="1">The sequence shown here is derived from an EMBL/GenBank/DDBJ whole genome shotgun (WGS) entry which is preliminary data.</text>
</comment>
<dbReference type="Proteomes" id="UP000215559">
    <property type="component" value="Unassembled WGS sequence"/>
</dbReference>
<reference evidence="1 2" key="1">
    <citation type="submission" date="2017-07" db="EMBL/GenBank/DDBJ databases">
        <title>Recovery of genomes from metagenomes via a dereplication, aggregation, and scoring strategy.</title>
        <authorList>
            <person name="Sieber C.M."/>
            <person name="Probst A.J."/>
            <person name="Sharrar A."/>
            <person name="Thomas B.C."/>
            <person name="Hess M."/>
            <person name="Tringe S.G."/>
            <person name="Banfield J.F."/>
        </authorList>
    </citation>
    <scope>NUCLEOTIDE SEQUENCE [LARGE SCALE GENOMIC DNA]</scope>
    <source>
        <strain evidence="1">JGI_Cruoil_03_51_56</strain>
    </source>
</reference>
<evidence type="ECO:0000313" key="1">
    <source>
        <dbReference type="EMBL" id="OYD16938.1"/>
    </source>
</evidence>
<organism evidence="1 2">
    <name type="scientific">candidate division WOR-3 bacterium JGI_Cruoil_03_51_56</name>
    <dbReference type="NCBI Taxonomy" id="1973747"/>
    <lineage>
        <taxon>Bacteria</taxon>
        <taxon>Bacteria division WOR-3</taxon>
    </lineage>
</organism>
<proteinExistence type="predicted"/>
<gene>
    <name evidence="1" type="ORF">CH330_01330</name>
</gene>
<protein>
    <submittedName>
        <fullName evidence="1">Uncharacterized protein</fullName>
    </submittedName>
</protein>
<dbReference type="AlphaFoldDB" id="A0A235BX56"/>
<sequence>MSTIPSPLVADWIRNGLRWKYIFRDIRKPFSIPVAEEKKIAIHQYPEGVFLFGKFVFDKPFGGIRIDAYPEWPITLDISTLWADGVLAPNVWGWISRYRPAPFVGQPGTYALVVPQGQVWQNIFEMWVINTDLTVSINCLRYLYAMAVLLEPRSPEQKEVFEVEREN</sequence>
<accession>A0A235BX56</accession>
<name>A0A235BX56_UNCW3</name>
<dbReference type="EMBL" id="NOZP01000031">
    <property type="protein sequence ID" value="OYD16938.1"/>
    <property type="molecule type" value="Genomic_DNA"/>
</dbReference>
<evidence type="ECO:0000313" key="2">
    <source>
        <dbReference type="Proteomes" id="UP000215559"/>
    </source>
</evidence>